<name>A0A4V1GMB3_EUBML</name>
<accession>A0A4V1GMB3</accession>
<keyword evidence="1" id="KW-0472">Membrane</keyword>
<keyword evidence="3" id="KW-1185">Reference proteome</keyword>
<dbReference type="KEGG" id="emt:CPZ25_015565"/>
<dbReference type="RefSeq" id="WP_096919205.1">
    <property type="nucleotide sequence ID" value="NZ_CABJDW020000010.1"/>
</dbReference>
<reference evidence="2 3" key="1">
    <citation type="submission" date="2018-05" db="EMBL/GenBank/DDBJ databases">
        <title>Genome comparison of Eubacterium sp.</title>
        <authorList>
            <person name="Feng Y."/>
            <person name="Sanchez-Andrea I."/>
            <person name="Stams A.J.M."/>
            <person name="De Vos W.M."/>
        </authorList>
    </citation>
    <scope>NUCLEOTIDE SEQUENCE [LARGE SCALE GENOMIC DNA]</scope>
    <source>
        <strain evidence="2 3">YI</strain>
    </source>
</reference>
<keyword evidence="1" id="KW-0812">Transmembrane</keyword>
<gene>
    <name evidence="2" type="ORF">CPZ25_015565</name>
</gene>
<protein>
    <submittedName>
        <fullName evidence="2">Signal peptide protein</fullName>
    </submittedName>
</protein>
<dbReference type="Proteomes" id="UP000218387">
    <property type="component" value="Chromosome"/>
</dbReference>
<sequence>MLNNILKNRKLKYGLVSLLAVVLIGGAVTLAYLSKSTEAATNNFAPGEVTTEIEENPEVVGSTIKKDPAVKNIGPSACIVRMRVTISPGSIADRVNNEKADEIKIDFDTEDWKYNKEDGFWYYQSIVPFTEPNTATKPLFTEIKGVTDQEGKPLEDFEDFQITLYQEAVQTEVTINETPVKATNTTGNYDHENAMKIWAEFDKETVNE</sequence>
<keyword evidence="1" id="KW-1133">Transmembrane helix</keyword>
<dbReference type="AlphaFoldDB" id="A0A4V1GMB3"/>
<dbReference type="EMBL" id="CP029487">
    <property type="protein sequence ID" value="QCT72686.1"/>
    <property type="molecule type" value="Genomic_DNA"/>
</dbReference>
<evidence type="ECO:0000313" key="2">
    <source>
        <dbReference type="EMBL" id="QCT72686.1"/>
    </source>
</evidence>
<organism evidence="2 3">
    <name type="scientific">Eubacterium maltosivorans</name>
    <dbReference type="NCBI Taxonomy" id="2041044"/>
    <lineage>
        <taxon>Bacteria</taxon>
        <taxon>Bacillati</taxon>
        <taxon>Bacillota</taxon>
        <taxon>Clostridia</taxon>
        <taxon>Eubacteriales</taxon>
        <taxon>Eubacteriaceae</taxon>
        <taxon>Eubacterium</taxon>
    </lineage>
</organism>
<feature type="transmembrane region" description="Helical" evidence="1">
    <location>
        <begin position="12"/>
        <end position="33"/>
    </location>
</feature>
<proteinExistence type="predicted"/>
<evidence type="ECO:0000256" key="1">
    <source>
        <dbReference type="SAM" id="Phobius"/>
    </source>
</evidence>
<evidence type="ECO:0000313" key="3">
    <source>
        <dbReference type="Proteomes" id="UP000218387"/>
    </source>
</evidence>